<dbReference type="EMBL" id="JAGPNK010000013">
    <property type="protein sequence ID" value="KAH7309644.1"/>
    <property type="molecule type" value="Genomic_DNA"/>
</dbReference>
<keyword evidence="2" id="KW-1185">Reference proteome</keyword>
<protein>
    <submittedName>
        <fullName evidence="1">Uncharacterized protein</fullName>
    </submittedName>
</protein>
<reference evidence="1" key="1">
    <citation type="journal article" date="2021" name="Nat. Commun.">
        <title>Genetic determinants of endophytism in the Arabidopsis root mycobiome.</title>
        <authorList>
            <person name="Mesny F."/>
            <person name="Miyauchi S."/>
            <person name="Thiergart T."/>
            <person name="Pickel B."/>
            <person name="Atanasova L."/>
            <person name="Karlsson M."/>
            <person name="Huettel B."/>
            <person name="Barry K.W."/>
            <person name="Haridas S."/>
            <person name="Chen C."/>
            <person name="Bauer D."/>
            <person name="Andreopoulos W."/>
            <person name="Pangilinan J."/>
            <person name="LaButti K."/>
            <person name="Riley R."/>
            <person name="Lipzen A."/>
            <person name="Clum A."/>
            <person name="Drula E."/>
            <person name="Henrissat B."/>
            <person name="Kohler A."/>
            <person name="Grigoriev I.V."/>
            <person name="Martin F.M."/>
            <person name="Hacquard S."/>
        </authorList>
    </citation>
    <scope>NUCLEOTIDE SEQUENCE</scope>
    <source>
        <strain evidence="1">MPI-CAGE-CH-0235</strain>
    </source>
</reference>
<dbReference type="OrthoDB" id="10261951at2759"/>
<accession>A0A8K0WM24</accession>
<evidence type="ECO:0000313" key="1">
    <source>
        <dbReference type="EMBL" id="KAH7309644.1"/>
    </source>
</evidence>
<sequence>MSGITQGHSLPESDFAFLRYQAAQGHDDSTEVRVKQDAFWSYCGPLLRTDSSLPTNFDDFSTATFTGSVLPRLLPFLSFINTYLSDCGMDNYMLTVRAIRPNTEFDQPRWHTDELFFADLKNRRLPGANLGLTSYFEKNQTLDNASSGTNWKICTTLLGPSTIFIPHKHQASAREVQKLAQNAASTQHECLSIRCVGCATAATAVREELAVKLAQFGVEQAFPGECAFFQVGRDSGAVHSEPSMSSDLRGRIFINVVPGTEEELKALMGKWGMQYPRQWWVGNRMNLAK</sequence>
<dbReference type="AlphaFoldDB" id="A0A8K0WM24"/>
<dbReference type="Proteomes" id="UP000813444">
    <property type="component" value="Unassembled WGS sequence"/>
</dbReference>
<evidence type="ECO:0000313" key="2">
    <source>
        <dbReference type="Proteomes" id="UP000813444"/>
    </source>
</evidence>
<proteinExistence type="predicted"/>
<name>A0A8K0WM24_9HYPO</name>
<gene>
    <name evidence="1" type="ORF">B0I35DRAFT_359417</name>
</gene>
<comment type="caution">
    <text evidence="1">The sequence shown here is derived from an EMBL/GenBank/DDBJ whole genome shotgun (WGS) entry which is preliminary data.</text>
</comment>
<organism evidence="1 2">
    <name type="scientific">Stachybotrys elegans</name>
    <dbReference type="NCBI Taxonomy" id="80388"/>
    <lineage>
        <taxon>Eukaryota</taxon>
        <taxon>Fungi</taxon>
        <taxon>Dikarya</taxon>
        <taxon>Ascomycota</taxon>
        <taxon>Pezizomycotina</taxon>
        <taxon>Sordariomycetes</taxon>
        <taxon>Hypocreomycetidae</taxon>
        <taxon>Hypocreales</taxon>
        <taxon>Stachybotryaceae</taxon>
        <taxon>Stachybotrys</taxon>
    </lineage>
</organism>